<dbReference type="Gene3D" id="3.20.20.80">
    <property type="entry name" value="Glycosidases"/>
    <property type="match status" value="2"/>
</dbReference>
<reference evidence="12 13" key="1">
    <citation type="submission" date="2023-07" db="EMBL/GenBank/DDBJ databases">
        <title>Genomic Encyclopedia of Type Strains, Phase IV (KMG-IV): sequencing the most valuable type-strain genomes for metagenomic binning, comparative biology and taxonomic classification.</title>
        <authorList>
            <person name="Goeker M."/>
        </authorList>
    </citation>
    <scope>NUCLEOTIDE SEQUENCE [LARGE SCALE GENOMIC DNA]</scope>
    <source>
        <strain evidence="12 13">DSM 16980</strain>
    </source>
</reference>
<evidence type="ECO:0000256" key="4">
    <source>
        <dbReference type="ARBA" id="ARBA00020295"/>
    </source>
</evidence>
<proteinExistence type="inferred from homology"/>
<dbReference type="InterPro" id="IPR017853">
    <property type="entry name" value="GH"/>
</dbReference>
<dbReference type="InterPro" id="IPR004185">
    <property type="entry name" value="Glyco_hydro_13_lg-like_dom"/>
</dbReference>
<dbReference type="Pfam" id="PF00128">
    <property type="entry name" value="Alpha-amylase"/>
    <property type="match status" value="1"/>
</dbReference>
<evidence type="ECO:0000259" key="11">
    <source>
        <dbReference type="SMART" id="SM00642"/>
    </source>
</evidence>
<keyword evidence="6 10" id="KW-0808">Transferase</keyword>
<dbReference type="CDD" id="cd11338">
    <property type="entry name" value="AmyAc_CMD"/>
    <property type="match status" value="1"/>
</dbReference>
<evidence type="ECO:0000256" key="5">
    <source>
        <dbReference type="ARBA" id="ARBA00022676"/>
    </source>
</evidence>
<comment type="caution">
    <text evidence="12">The sequence shown here is derived from an EMBL/GenBank/DDBJ whole genome shotgun (WGS) entry which is preliminary data.</text>
</comment>
<dbReference type="CDD" id="cd02857">
    <property type="entry name" value="E_set_CDase_PDE_N"/>
    <property type="match status" value="1"/>
</dbReference>
<dbReference type="RefSeq" id="WP_307223509.1">
    <property type="nucleotide sequence ID" value="NZ_CP116940.1"/>
</dbReference>
<dbReference type="PANTHER" id="PTHR32438">
    <property type="entry name" value="4-ALPHA-GLUCANOTRANSFERASE DPE1, CHLOROPLASTIC/AMYLOPLASTIC"/>
    <property type="match status" value="1"/>
</dbReference>
<name>A0ABT9Y6J9_9FIRM</name>
<dbReference type="SMART" id="SM00642">
    <property type="entry name" value="Aamy"/>
    <property type="match status" value="1"/>
</dbReference>
<dbReference type="EMBL" id="JAUSUE010000006">
    <property type="protein sequence ID" value="MDQ0203463.1"/>
    <property type="molecule type" value="Genomic_DNA"/>
</dbReference>
<dbReference type="InterPro" id="IPR006047">
    <property type="entry name" value="GH13_cat_dom"/>
</dbReference>
<dbReference type="NCBIfam" id="NF011080">
    <property type="entry name" value="PRK14508.1-3"/>
    <property type="match status" value="1"/>
</dbReference>
<feature type="domain" description="Glycosyl hydrolase family 13 catalytic" evidence="11">
    <location>
        <begin position="141"/>
        <end position="547"/>
    </location>
</feature>
<dbReference type="InterPro" id="IPR045857">
    <property type="entry name" value="O16G_dom_2"/>
</dbReference>
<dbReference type="SUPFAM" id="SSF51445">
    <property type="entry name" value="(Trans)glycosidases"/>
    <property type="match status" value="2"/>
</dbReference>
<accession>A0ABT9Y6J9</accession>
<dbReference type="NCBIfam" id="TIGR00217">
    <property type="entry name" value="malQ"/>
    <property type="match status" value="1"/>
</dbReference>
<sequence>MPEEILLLHDSYNAYYRYPFGACRTSTDLFLSIDVISETKILKISLRLWQEVSGEKIISLHNSLQNSKHYTVQLTLPDKGCLLWYYFIIDTADETLFYGNSTENTGGKGCIYQRSPSSFQVTVYQADAATPAWFKNAVMYQIFPDRFYRCGNAIVSKKNAVYHADWHDKPYYYKDVDTKDIISYDFFGGNLAGIKAKLPYLQELGISVIYLNPVFESASNHHYDTGDYHKIDPILGSNEEFIDLCTSAQKMGIRIILDGVFSHTGSDSIYFNRENTYSSIGAYQSKNSPYYDWYTFRSYPHEYDSWWGFDTLPNVDEISPSYMNFIIDGENSVLRHWLKNGINGWRLDVIDELPQKFSRHFYKTMKSIKSDAILIGEVWEDASNKVSYGISREYLCGGEMDSAMNYPFRKTVLDFLLCRISAQKTCCYLSSQKENYPYHNYYAMMNLVGSHDVERVISLLGEASNYETISAAAQRNYQLDPAHYRLGMLRSKLAALWQMTYPGVPSIYYGDEIGMEGLRDPYNRGTYNWSEGNNELQAWFKTLIALRNKHIALRTGELLFLYAQDDVIVYLRCIRTGSDVFGQSAKNDCFIIIINRSYKNTAHLTLDLHGFCHTAVKDVLSEAEEILLKDDILTLDIEKLSGMVLRQVTKPLQYERSCGLLLHPSCLYSPYGIGDIGSSAFSFIDWLKNSNQKYWQILPLNPVGYGASPYQSPSVFAGNKLLISPDSLLRDGLLMPEDIYHIDDSDSVDFSSVESSKDTLLRKAFSLFSPCEEFYSFCREQKYWLEDYAIYSALKKHYNASWIKWPAPLRNHSQEALSEASSKHQTEIAYIKFVQYIFFSQWRELKNYAAKHNIKIIGDMPIFPSHDSADVWAHQAMFNLDETGNPLTVAGVPPDYFTEDGQLWGNPHYRWDKMAEDDYCWWVERFRTLSLMTNVIRLDHFRGFASYWSVNSKASTARTGCWEKGPGLSFFKSLEKQLGKISIIAEDLGIITEDADKLKNDCGFPGMKVLQFELHLSTEKNISFSCAENNILYTGTHDNDTTIGWLKKNLTPEARAILSAQLKLYAASSDQLCQKLIEYAYASEARIVILPLQDVLLLDSSARMNLPGTVGKNWTWRLSSDRMDPKTALYLAELSSKYKRQ</sequence>
<dbReference type="InterPro" id="IPR013780">
    <property type="entry name" value="Glyco_hydro_b"/>
</dbReference>
<evidence type="ECO:0000256" key="10">
    <source>
        <dbReference type="RuleBase" id="RU361207"/>
    </source>
</evidence>
<dbReference type="Gene3D" id="3.90.400.10">
    <property type="entry name" value="Oligo-1,6-glucosidase, Domain 2"/>
    <property type="match status" value="1"/>
</dbReference>
<keyword evidence="7 10" id="KW-0119">Carbohydrate metabolism</keyword>
<gene>
    <name evidence="12" type="ORF">J2S01_001179</name>
</gene>
<evidence type="ECO:0000256" key="6">
    <source>
        <dbReference type="ARBA" id="ARBA00022679"/>
    </source>
</evidence>
<keyword evidence="5 10" id="KW-0328">Glycosyltransferase</keyword>
<evidence type="ECO:0000256" key="3">
    <source>
        <dbReference type="ARBA" id="ARBA00012560"/>
    </source>
</evidence>
<dbReference type="GO" id="GO:0004134">
    <property type="term" value="F:4-alpha-glucanotransferase activity"/>
    <property type="evidence" value="ECO:0007669"/>
    <property type="project" value="UniProtKB-EC"/>
</dbReference>
<protein>
    <recommendedName>
        <fullName evidence="4 10">4-alpha-glucanotransferase</fullName>
        <ecNumber evidence="3 10">2.4.1.25</ecNumber>
    </recommendedName>
    <alternativeName>
        <fullName evidence="8 10">Amylomaltase</fullName>
    </alternativeName>
    <alternativeName>
        <fullName evidence="9 10">Disproportionating enzyme</fullName>
    </alternativeName>
</protein>
<dbReference type="Gene3D" id="2.60.40.10">
    <property type="entry name" value="Immunoglobulins"/>
    <property type="match status" value="1"/>
</dbReference>
<comment type="similarity">
    <text evidence="2 10">Belongs to the disproportionating enzyme family.</text>
</comment>
<evidence type="ECO:0000313" key="12">
    <source>
        <dbReference type="EMBL" id="MDQ0203463.1"/>
    </source>
</evidence>
<dbReference type="Gene3D" id="2.60.40.1180">
    <property type="entry name" value="Golgi alpha-mannosidase II"/>
    <property type="match status" value="1"/>
</dbReference>
<dbReference type="InterPro" id="IPR013783">
    <property type="entry name" value="Ig-like_fold"/>
</dbReference>
<evidence type="ECO:0000256" key="8">
    <source>
        <dbReference type="ARBA" id="ARBA00031423"/>
    </source>
</evidence>
<dbReference type="Pfam" id="PF02446">
    <property type="entry name" value="Glyco_hydro_77"/>
    <property type="match status" value="1"/>
</dbReference>
<evidence type="ECO:0000313" key="13">
    <source>
        <dbReference type="Proteomes" id="UP001239167"/>
    </source>
</evidence>
<evidence type="ECO:0000256" key="7">
    <source>
        <dbReference type="ARBA" id="ARBA00023277"/>
    </source>
</evidence>
<comment type="catalytic activity">
    <reaction evidence="1 10">
        <text>Transfers a segment of a (1-&gt;4)-alpha-D-glucan to a new position in an acceptor, which may be glucose or a (1-&gt;4)-alpha-D-glucan.</text>
        <dbReference type="EC" id="2.4.1.25"/>
    </reaction>
</comment>
<dbReference type="InterPro" id="IPR003385">
    <property type="entry name" value="Glyco_hydro_77"/>
</dbReference>
<evidence type="ECO:0000256" key="1">
    <source>
        <dbReference type="ARBA" id="ARBA00000439"/>
    </source>
</evidence>
<evidence type="ECO:0000256" key="9">
    <source>
        <dbReference type="ARBA" id="ARBA00031501"/>
    </source>
</evidence>
<dbReference type="EC" id="2.4.1.25" evidence="3 10"/>
<evidence type="ECO:0000256" key="2">
    <source>
        <dbReference type="ARBA" id="ARBA00005684"/>
    </source>
</evidence>
<dbReference type="Proteomes" id="UP001239167">
    <property type="component" value="Unassembled WGS sequence"/>
</dbReference>
<keyword evidence="13" id="KW-1185">Reference proteome</keyword>
<dbReference type="PANTHER" id="PTHR32438:SF5">
    <property type="entry name" value="4-ALPHA-GLUCANOTRANSFERASE DPE1, CHLOROPLASTIC_AMYLOPLASTIC"/>
    <property type="match status" value="1"/>
</dbReference>
<organism evidence="12 13">
    <name type="scientific">Pectinatus haikarae</name>
    <dbReference type="NCBI Taxonomy" id="349096"/>
    <lineage>
        <taxon>Bacteria</taxon>
        <taxon>Bacillati</taxon>
        <taxon>Bacillota</taxon>
        <taxon>Negativicutes</taxon>
        <taxon>Selenomonadales</taxon>
        <taxon>Selenomonadaceae</taxon>
        <taxon>Pectinatus</taxon>
    </lineage>
</organism>